<dbReference type="CDD" id="cd14809">
    <property type="entry name" value="bZIP_AUREO-like"/>
    <property type="match status" value="1"/>
</dbReference>
<feature type="region of interest" description="Disordered" evidence="4">
    <location>
        <begin position="45"/>
        <end position="73"/>
    </location>
</feature>
<dbReference type="PANTHER" id="PTHR23351">
    <property type="entry name" value="FOS TRANSCRIPTION FACTOR-RELATED"/>
    <property type="match status" value="1"/>
</dbReference>
<dbReference type="PANTHER" id="PTHR23351:SF24">
    <property type="entry name" value="ACTIVATING TRANSCRIPTION FACTOR 3-RELATED"/>
    <property type="match status" value="1"/>
</dbReference>
<keyword evidence="2" id="KW-0238">DNA-binding</keyword>
<dbReference type="Gene3D" id="1.20.5.170">
    <property type="match status" value="1"/>
</dbReference>
<proteinExistence type="predicted"/>
<dbReference type="PROSITE" id="PS50217">
    <property type="entry name" value="BZIP"/>
    <property type="match status" value="1"/>
</dbReference>
<feature type="region of interest" description="Disordered" evidence="4">
    <location>
        <begin position="470"/>
        <end position="500"/>
    </location>
</feature>
<organism evidence="6 7">
    <name type="scientific">Volvox reticuliferus</name>
    <dbReference type="NCBI Taxonomy" id="1737510"/>
    <lineage>
        <taxon>Eukaryota</taxon>
        <taxon>Viridiplantae</taxon>
        <taxon>Chlorophyta</taxon>
        <taxon>core chlorophytes</taxon>
        <taxon>Chlorophyceae</taxon>
        <taxon>CS clade</taxon>
        <taxon>Chlamydomonadales</taxon>
        <taxon>Volvocaceae</taxon>
        <taxon>Volvox</taxon>
    </lineage>
</organism>
<dbReference type="EMBL" id="BNCQ01000023">
    <property type="protein sequence ID" value="GIM07244.1"/>
    <property type="molecule type" value="Genomic_DNA"/>
</dbReference>
<dbReference type="InterPro" id="IPR000837">
    <property type="entry name" value="AP-1"/>
</dbReference>
<evidence type="ECO:0000313" key="6">
    <source>
        <dbReference type="EMBL" id="GIM07244.1"/>
    </source>
</evidence>
<evidence type="ECO:0000256" key="2">
    <source>
        <dbReference type="ARBA" id="ARBA00023125"/>
    </source>
</evidence>
<dbReference type="InterPro" id="IPR046347">
    <property type="entry name" value="bZIP_sf"/>
</dbReference>
<dbReference type="GO" id="GO:0003700">
    <property type="term" value="F:DNA-binding transcription factor activity"/>
    <property type="evidence" value="ECO:0007669"/>
    <property type="project" value="InterPro"/>
</dbReference>
<feature type="compositionally biased region" description="Acidic residues" evidence="4">
    <location>
        <begin position="150"/>
        <end position="170"/>
    </location>
</feature>
<sequence length="799" mass="80614">MGKPVAAAATDAAVNLDQHQGDPLGATATVVEATTDTAAELLQLGRVRSGDGGGGSERGRPSSGGSKPDPAATTSVVVRAPEVALAACPFATTAPVVAAAAATSSALFVTDAAAGKADQSSDIQIALLRAWQQRQRQCYVSGIEPKSEGPEGEEDGEGDGDGDGDGEGEGDDKGGREGEGDEGENDNDEEEEEPLKSQARREKNRMAARRCRAKKIAMVQGMKEELKELFAANQDLKMQVVTWHRLFSREVKLREALKRVVLGVWSTSAAEATGFTAQEIIIKLEAGTVDLNSIFSKLQQNAPTATTIATATATAVTATAPTHGSTLPSPAASPATMTPKSPVVAETSLLVSPGGSGSVETSLQPSQPQPPLLPSSLAKPVGTFGLHHGAMQPTPLSPAPCNVPDSAGCAAATATSAAATAAAVSEPLLAVLPSWSSAPPPPPMTIGQPSPLLPPQPLLLNFPSLPSRASYKGNVTAPQSQPGTAVESATPVRSPTAQRPLQQLQTVTTAFAPASQLATAFATVAFQSPCHEWPPHTDSPRLTSPAKANGSSAATAAAAAAAAMDSSRMRPSIAFSRHTGYRGPIPATATPTPSVVAAPQPAPAPGVGYLEYGNLSSSVVKAARLGSPASPAPTMVSAIQGGAGDDAAAAADGDALFEAAHELRNLLLPLPLKDATGRNPFPPFLNVGGGGGGDVSLYAATLPRTLEDGLGNGGGGSCATAGAAIDGRGGGGGEAVTAAGCGSMRFPSLDLDAAPSNTLMALMDASLLIERNDSGGMEWLANLQEDAVSLDGAASSDCQ</sequence>
<gene>
    <name evidence="6" type="ORF">Vretimale_11441</name>
</gene>
<name>A0A8J4GGH4_9CHLO</name>
<feature type="compositionally biased region" description="Polar residues" evidence="4">
    <location>
        <begin position="491"/>
        <end position="500"/>
    </location>
</feature>
<dbReference type="SUPFAM" id="SSF57959">
    <property type="entry name" value="Leucine zipper domain"/>
    <property type="match status" value="1"/>
</dbReference>
<feature type="compositionally biased region" description="Acidic residues" evidence="4">
    <location>
        <begin position="179"/>
        <end position="193"/>
    </location>
</feature>
<feature type="compositionally biased region" description="Low complexity" evidence="4">
    <location>
        <begin position="320"/>
        <end position="366"/>
    </location>
</feature>
<dbReference type="GO" id="GO:0003677">
    <property type="term" value="F:DNA binding"/>
    <property type="evidence" value="ECO:0007669"/>
    <property type="project" value="UniProtKB-KW"/>
</dbReference>
<dbReference type="SMART" id="SM00338">
    <property type="entry name" value="BRLZ"/>
    <property type="match status" value="1"/>
</dbReference>
<dbReference type="PROSITE" id="PS00036">
    <property type="entry name" value="BZIP_BASIC"/>
    <property type="match status" value="1"/>
</dbReference>
<dbReference type="Proteomes" id="UP000722791">
    <property type="component" value="Unassembled WGS sequence"/>
</dbReference>
<feature type="region of interest" description="Disordered" evidence="4">
    <location>
        <begin position="142"/>
        <end position="207"/>
    </location>
</feature>
<evidence type="ECO:0000313" key="7">
    <source>
        <dbReference type="Proteomes" id="UP000722791"/>
    </source>
</evidence>
<dbReference type="AlphaFoldDB" id="A0A8J4GGH4"/>
<dbReference type="Pfam" id="PF07716">
    <property type="entry name" value="bZIP_2"/>
    <property type="match status" value="1"/>
</dbReference>
<keyword evidence="1" id="KW-0805">Transcription regulation</keyword>
<keyword evidence="3" id="KW-0804">Transcription</keyword>
<evidence type="ECO:0000256" key="4">
    <source>
        <dbReference type="SAM" id="MobiDB-lite"/>
    </source>
</evidence>
<feature type="region of interest" description="Disordered" evidence="4">
    <location>
        <begin position="320"/>
        <end position="371"/>
    </location>
</feature>
<dbReference type="GO" id="GO:0006357">
    <property type="term" value="P:regulation of transcription by RNA polymerase II"/>
    <property type="evidence" value="ECO:0007669"/>
    <property type="project" value="InterPro"/>
</dbReference>
<evidence type="ECO:0000259" key="5">
    <source>
        <dbReference type="PROSITE" id="PS50217"/>
    </source>
</evidence>
<evidence type="ECO:0000256" key="1">
    <source>
        <dbReference type="ARBA" id="ARBA00023015"/>
    </source>
</evidence>
<comment type="caution">
    <text evidence="6">The sequence shown here is derived from an EMBL/GenBank/DDBJ whole genome shotgun (WGS) entry which is preliminary data.</text>
</comment>
<accession>A0A8J4GGH4</accession>
<dbReference type="InterPro" id="IPR004827">
    <property type="entry name" value="bZIP"/>
</dbReference>
<feature type="domain" description="BZIP" evidence="5">
    <location>
        <begin position="194"/>
        <end position="240"/>
    </location>
</feature>
<reference evidence="6" key="1">
    <citation type="journal article" date="2021" name="Proc. Natl. Acad. Sci. U.S.A.">
        <title>Three genomes in the algal genus Volvox reveal the fate of a haploid sex-determining region after a transition to homothallism.</title>
        <authorList>
            <person name="Yamamoto K."/>
            <person name="Hamaji T."/>
            <person name="Kawai-Toyooka H."/>
            <person name="Matsuzaki R."/>
            <person name="Takahashi F."/>
            <person name="Nishimura Y."/>
            <person name="Kawachi M."/>
            <person name="Noguchi H."/>
            <person name="Minakuchi Y."/>
            <person name="Umen J.G."/>
            <person name="Toyoda A."/>
            <person name="Nozaki H."/>
        </authorList>
    </citation>
    <scope>NUCLEOTIDE SEQUENCE</scope>
    <source>
        <strain evidence="6">NIES-3785</strain>
    </source>
</reference>
<protein>
    <recommendedName>
        <fullName evidence="5">BZIP domain-containing protein</fullName>
    </recommendedName>
</protein>
<evidence type="ECO:0000256" key="3">
    <source>
        <dbReference type="ARBA" id="ARBA00023163"/>
    </source>
</evidence>